<feature type="DNA-binding region" description="H-T-H motif" evidence="4">
    <location>
        <begin position="29"/>
        <end position="48"/>
    </location>
</feature>
<dbReference type="Pfam" id="PF16925">
    <property type="entry name" value="TetR_C_13"/>
    <property type="match status" value="1"/>
</dbReference>
<dbReference type="RefSeq" id="WP_012599684.1">
    <property type="nucleotide sequence ID" value="NC_011738.1"/>
</dbReference>
<gene>
    <name evidence="6" type="ordered locus">PCC7424_5717</name>
</gene>
<dbReference type="Gene3D" id="1.10.10.60">
    <property type="entry name" value="Homeodomain-like"/>
    <property type="match status" value="1"/>
</dbReference>
<evidence type="ECO:0000256" key="2">
    <source>
        <dbReference type="ARBA" id="ARBA00023125"/>
    </source>
</evidence>
<dbReference type="InterPro" id="IPR001647">
    <property type="entry name" value="HTH_TetR"/>
</dbReference>
<proteinExistence type="predicted"/>
<evidence type="ECO:0000259" key="5">
    <source>
        <dbReference type="PROSITE" id="PS50977"/>
    </source>
</evidence>
<keyword evidence="6" id="KW-0614">Plasmid</keyword>
<dbReference type="PANTHER" id="PTHR47506">
    <property type="entry name" value="TRANSCRIPTIONAL REGULATORY PROTEIN"/>
    <property type="match status" value="1"/>
</dbReference>
<reference evidence="7" key="1">
    <citation type="journal article" date="2011" name="MBio">
        <title>Novel metabolic attributes of the genus Cyanothece, comprising a group of unicellular nitrogen-fixing Cyanobacteria.</title>
        <authorList>
            <person name="Bandyopadhyay A."/>
            <person name="Elvitigala T."/>
            <person name="Welsh E."/>
            <person name="Stockel J."/>
            <person name="Liberton M."/>
            <person name="Min H."/>
            <person name="Sherman L.A."/>
            <person name="Pakrasi H.B."/>
        </authorList>
    </citation>
    <scope>NUCLEOTIDE SEQUENCE [LARGE SCALE GENOMIC DNA]</scope>
    <source>
        <strain evidence="7">PCC 7424</strain>
        <plasmid evidence="7">pP742401</plasmid>
    </source>
</reference>
<dbReference type="InterPro" id="IPR011075">
    <property type="entry name" value="TetR_C"/>
</dbReference>
<keyword evidence="2 4" id="KW-0238">DNA-binding</keyword>
<dbReference type="InterPro" id="IPR009057">
    <property type="entry name" value="Homeodomain-like_sf"/>
</dbReference>
<dbReference type="AlphaFoldDB" id="B7KLW0"/>
<protein>
    <submittedName>
        <fullName evidence="6">Transcriptional regulator, TetR family</fullName>
    </submittedName>
</protein>
<accession>B7KLW0</accession>
<dbReference type="Pfam" id="PF00440">
    <property type="entry name" value="TetR_N"/>
    <property type="match status" value="1"/>
</dbReference>
<dbReference type="KEGG" id="cyc:PCC7424_5717"/>
<feature type="domain" description="HTH tetR-type" evidence="5">
    <location>
        <begin position="6"/>
        <end position="66"/>
    </location>
</feature>
<dbReference type="PANTHER" id="PTHR47506:SF1">
    <property type="entry name" value="HTH-TYPE TRANSCRIPTIONAL REGULATOR YJDC"/>
    <property type="match status" value="1"/>
</dbReference>
<organism evidence="6 7">
    <name type="scientific">Gloeothece citriformis (strain PCC 7424)</name>
    <name type="common">Cyanothece sp. (strain PCC 7424)</name>
    <dbReference type="NCBI Taxonomy" id="65393"/>
    <lineage>
        <taxon>Bacteria</taxon>
        <taxon>Bacillati</taxon>
        <taxon>Cyanobacteriota</taxon>
        <taxon>Cyanophyceae</taxon>
        <taxon>Oscillatoriophycideae</taxon>
        <taxon>Chroococcales</taxon>
        <taxon>Aphanothecaceae</taxon>
        <taxon>Gloeothece</taxon>
        <taxon>Gloeothece citriformis</taxon>
    </lineage>
</organism>
<dbReference type="GO" id="GO:0003677">
    <property type="term" value="F:DNA binding"/>
    <property type="evidence" value="ECO:0007669"/>
    <property type="project" value="UniProtKB-UniRule"/>
</dbReference>
<evidence type="ECO:0000256" key="1">
    <source>
        <dbReference type="ARBA" id="ARBA00023015"/>
    </source>
</evidence>
<keyword evidence="1" id="KW-0805">Transcription regulation</keyword>
<evidence type="ECO:0000313" key="6">
    <source>
        <dbReference type="EMBL" id="ACK73782.1"/>
    </source>
</evidence>
<evidence type="ECO:0000313" key="7">
    <source>
        <dbReference type="Proteomes" id="UP000002384"/>
    </source>
</evidence>
<dbReference type="OrthoDB" id="116240at2"/>
<geneLocation type="plasmid" evidence="6 7">
    <name>pP742401</name>
</geneLocation>
<keyword evidence="7" id="KW-1185">Reference proteome</keyword>
<dbReference type="Proteomes" id="UP000002384">
    <property type="component" value="Plasmid pP742401"/>
</dbReference>
<keyword evidence="3" id="KW-0804">Transcription</keyword>
<dbReference type="Gene3D" id="1.10.357.10">
    <property type="entry name" value="Tetracycline Repressor, domain 2"/>
    <property type="match status" value="1"/>
</dbReference>
<dbReference type="SUPFAM" id="SSF48498">
    <property type="entry name" value="Tetracyclin repressor-like, C-terminal domain"/>
    <property type="match status" value="1"/>
</dbReference>
<dbReference type="HOGENOM" id="CLU_069356_28_0_3"/>
<dbReference type="EMBL" id="CP001292">
    <property type="protein sequence ID" value="ACK73782.1"/>
    <property type="molecule type" value="Genomic_DNA"/>
</dbReference>
<dbReference type="InterPro" id="IPR036271">
    <property type="entry name" value="Tet_transcr_reg_TetR-rel_C_sf"/>
</dbReference>
<sequence length="156" mass="17994">MARHKEFNQLEALSKAMETFWRYGYSGTSIQDLTESMGINRGSLYDTFGDKRSLFLAAIAHYDETVLQRLISDLEDQSASKEAIIAYFHHMIERIVDDKTHRGCFAINTAVELCPHDRETQQRIAKNLQRIEDAFYQALVRATQKGEMAICDNLRE</sequence>
<dbReference type="SUPFAM" id="SSF46689">
    <property type="entry name" value="Homeodomain-like"/>
    <property type="match status" value="1"/>
</dbReference>
<evidence type="ECO:0000256" key="3">
    <source>
        <dbReference type="ARBA" id="ARBA00023163"/>
    </source>
</evidence>
<evidence type="ECO:0000256" key="4">
    <source>
        <dbReference type="PROSITE-ProRule" id="PRU00335"/>
    </source>
</evidence>
<dbReference type="eggNOG" id="COG1309">
    <property type="taxonomic scope" value="Bacteria"/>
</dbReference>
<name>B7KLW0_GLOC7</name>
<dbReference type="PROSITE" id="PS50977">
    <property type="entry name" value="HTH_TETR_2"/>
    <property type="match status" value="1"/>
</dbReference>